<dbReference type="SMART" id="SM00822">
    <property type="entry name" value="PKS_KR"/>
    <property type="match status" value="1"/>
</dbReference>
<evidence type="ECO:0000256" key="7">
    <source>
        <dbReference type="PROSITE-ProRule" id="PRU01363"/>
    </source>
</evidence>
<dbReference type="InterPro" id="IPR014030">
    <property type="entry name" value="Ketoacyl_synth_N"/>
</dbReference>
<dbReference type="InterPro" id="IPR020843">
    <property type="entry name" value="ER"/>
</dbReference>
<evidence type="ECO:0000256" key="4">
    <source>
        <dbReference type="ARBA" id="ARBA00023002"/>
    </source>
</evidence>
<dbReference type="OrthoDB" id="329835at2759"/>
<dbReference type="Gene3D" id="3.40.366.10">
    <property type="entry name" value="Malonyl-Coenzyme A Acyl Carrier Protein, domain 2"/>
    <property type="match status" value="1"/>
</dbReference>
<keyword evidence="1" id="KW-0596">Phosphopantetheine</keyword>
<keyword evidence="2" id="KW-0597">Phosphoprotein</keyword>
<dbReference type="PROSITE" id="PS52019">
    <property type="entry name" value="PKS_MFAS_DH"/>
    <property type="match status" value="1"/>
</dbReference>
<dbReference type="SUPFAM" id="SSF55048">
    <property type="entry name" value="Probable ACP-binding domain of malonyl-CoA ACP transacylase"/>
    <property type="match status" value="1"/>
</dbReference>
<feature type="domain" description="PKS/mFAS DH" evidence="9">
    <location>
        <begin position="977"/>
        <end position="1294"/>
    </location>
</feature>
<dbReference type="InterPro" id="IPR029063">
    <property type="entry name" value="SAM-dependent_MTases_sf"/>
</dbReference>
<dbReference type="GO" id="GO:0008270">
    <property type="term" value="F:zinc ion binding"/>
    <property type="evidence" value="ECO:0007669"/>
    <property type="project" value="InterPro"/>
</dbReference>
<dbReference type="Gene3D" id="3.30.70.3290">
    <property type="match status" value="1"/>
</dbReference>
<dbReference type="SMART" id="SM00825">
    <property type="entry name" value="PKS_KS"/>
    <property type="match status" value="1"/>
</dbReference>
<dbReference type="SUPFAM" id="SSF53901">
    <property type="entry name" value="Thiolase-like"/>
    <property type="match status" value="1"/>
</dbReference>
<dbReference type="Pfam" id="PF13602">
    <property type="entry name" value="ADH_zinc_N_2"/>
    <property type="match status" value="1"/>
</dbReference>
<evidence type="ECO:0000256" key="1">
    <source>
        <dbReference type="ARBA" id="ARBA00022450"/>
    </source>
</evidence>
<dbReference type="GO" id="GO:1901336">
    <property type="term" value="P:lactone biosynthetic process"/>
    <property type="evidence" value="ECO:0007669"/>
    <property type="project" value="UniProtKB-ARBA"/>
</dbReference>
<keyword evidence="5" id="KW-0511">Multifunctional enzyme</keyword>
<dbReference type="InterPro" id="IPR011032">
    <property type="entry name" value="GroES-like_sf"/>
</dbReference>
<dbReference type="InterPro" id="IPR049551">
    <property type="entry name" value="PKS_DH_C"/>
</dbReference>
<dbReference type="GeneID" id="55988858"/>
<dbReference type="GO" id="GO:0016491">
    <property type="term" value="F:oxidoreductase activity"/>
    <property type="evidence" value="ECO:0007669"/>
    <property type="project" value="UniProtKB-KW"/>
</dbReference>
<dbReference type="InterPro" id="IPR016035">
    <property type="entry name" value="Acyl_Trfase/lysoPLipase"/>
</dbReference>
<dbReference type="SUPFAM" id="SSF53335">
    <property type="entry name" value="S-adenosyl-L-methionine-dependent methyltransferases"/>
    <property type="match status" value="1"/>
</dbReference>
<dbReference type="SUPFAM" id="SSF51735">
    <property type="entry name" value="NAD(P)-binding Rossmann-fold domains"/>
    <property type="match status" value="2"/>
</dbReference>
<dbReference type="InterPro" id="IPR036291">
    <property type="entry name" value="NAD(P)-bd_dom_sf"/>
</dbReference>
<evidence type="ECO:0000259" key="8">
    <source>
        <dbReference type="PROSITE" id="PS52004"/>
    </source>
</evidence>
<dbReference type="SUPFAM" id="SSF52151">
    <property type="entry name" value="FabD/lysophospholipase-like"/>
    <property type="match status" value="1"/>
</dbReference>
<dbReference type="SUPFAM" id="SSF50129">
    <property type="entry name" value="GroES-like"/>
    <property type="match status" value="1"/>
</dbReference>
<dbReference type="PROSITE" id="PS52004">
    <property type="entry name" value="KS3_2"/>
    <property type="match status" value="1"/>
</dbReference>
<evidence type="ECO:0000256" key="5">
    <source>
        <dbReference type="ARBA" id="ARBA00023268"/>
    </source>
</evidence>
<dbReference type="InterPro" id="IPR016039">
    <property type="entry name" value="Thiolase-like"/>
</dbReference>
<dbReference type="GO" id="GO:0044550">
    <property type="term" value="P:secondary metabolite biosynthetic process"/>
    <property type="evidence" value="ECO:0007669"/>
    <property type="project" value="TreeGrafter"/>
</dbReference>
<dbReference type="PANTHER" id="PTHR43775:SF29">
    <property type="entry name" value="ASPERFURANONE POLYKETIDE SYNTHASE AFOG-RELATED"/>
    <property type="match status" value="1"/>
</dbReference>
<dbReference type="Pfam" id="PF08659">
    <property type="entry name" value="KR"/>
    <property type="match status" value="1"/>
</dbReference>
<dbReference type="SMART" id="SM00829">
    <property type="entry name" value="PKS_ER"/>
    <property type="match status" value="1"/>
</dbReference>
<accession>A0A7H8QL80</accession>
<dbReference type="InterPro" id="IPR018201">
    <property type="entry name" value="Ketoacyl_synth_AS"/>
</dbReference>
<gene>
    <name evidence="10" type="ORF">TRUGW13939_01346</name>
</gene>
<evidence type="ECO:0000259" key="9">
    <source>
        <dbReference type="PROSITE" id="PS52019"/>
    </source>
</evidence>
<dbReference type="InterPro" id="IPR032821">
    <property type="entry name" value="PKS_assoc"/>
</dbReference>
<evidence type="ECO:0000256" key="3">
    <source>
        <dbReference type="ARBA" id="ARBA00022679"/>
    </source>
</evidence>
<feature type="region of interest" description="N-terminal hotdog fold" evidence="7">
    <location>
        <begin position="977"/>
        <end position="1111"/>
    </location>
</feature>
<dbReference type="Pfam" id="PF00109">
    <property type="entry name" value="ketoacyl-synt"/>
    <property type="match status" value="1"/>
</dbReference>
<dbReference type="InterPro" id="IPR042104">
    <property type="entry name" value="PKS_dehydratase_sf"/>
</dbReference>
<dbReference type="CDD" id="cd00833">
    <property type="entry name" value="PKS"/>
    <property type="match status" value="1"/>
</dbReference>
<reference evidence="11" key="1">
    <citation type="submission" date="2020-06" db="EMBL/GenBank/DDBJ databases">
        <title>A chromosome-scale genome assembly of Talaromyces rugulosus W13939.</title>
        <authorList>
            <person name="Wang B."/>
            <person name="Guo L."/>
            <person name="Ye K."/>
            <person name="Wang L."/>
        </authorList>
    </citation>
    <scope>NUCLEOTIDE SEQUENCE [LARGE SCALE GENOMIC DNA]</scope>
    <source>
        <strain evidence="11">W13939</strain>
    </source>
</reference>
<dbReference type="PANTHER" id="PTHR43775">
    <property type="entry name" value="FATTY ACID SYNTHASE"/>
    <property type="match status" value="1"/>
</dbReference>
<keyword evidence="11" id="KW-1185">Reference proteome</keyword>
<sequence>MPHIQGTHDPKREPLAIVGFSIKFPQDAVSEEGFWDMLLKGRMAQTEIPKDRLNIDAFHGRKQNGYDTLGVRAGYFLKEDIAAFDAGFFSMSTAEATAADPLQRGLLETTYRALESAGMKIEDVAGSNTSVFVGCLSDDYKTLNSKDPERLAQYATTGVLDSMLANRLSWFYNFTGNSVTLDTACSSSLIALDLACQGLLAGESDMTVVAGCNLMFSPDLWLLLDGINVLSPDGISQSFDSRANGYGRGEGFATIIVKRLSDALRDNDTIRAVIRSTGSNQNGHTPSGITQTSQAAQESLVRATYAKAGIDMGLTQYVEAHATGTKFGDAVELKSIGRTFRSSRPSSDDPLHVGCVKPNIGHLEGASGLAGIIKTVLVLENGIIPPVAGFEKINIRANESYLRIKILREPTQWPTQGLRRASVNSFGVGGSNAHVVLDDAYHFLETHGLTGNTNTKVQPNMHNATNLVAPPGTGTNNKHTTNGQVVLIWSSGDESGISRIAQQFAQYAKSLTHCQQELMSNLAYTLNHRRSLLRHRSFAVVTSIADLENLETQISTPVNTSPDSPRIGFVFTGQGAIWPKVAQELCVYSSFLRSLKEAEQYLQILNCTWKLTGKCNTLHDELFKDPEESNVYRSEYSQPLSTVIQIALIDLLHSFGIKPAAVVGHSSGEIAAAYCSGAISKESAWKIAYYRGLLSAKMHEAGRPRGAMLAVLLSEAKILPYLEAVEKIHSGSGLQIACYNSQENLTISGDECHIDTLQSFLTEAGHRWHRLKVDVAYHSTHMTTISDEFLSLISGIEGSTDNKENCSTLMVSTLTGTLVTADELFDPKYWVRNLVSPVKFQQAISQLCKPPVANNRVLKLDMSHRKNCSVDFLVEVGPHSALQSPIRSVLQACSNTTSEYISVLQRNRNGLSTVLSAAGKLFCVGYPIDLAQVNRLTEKKNLSLFSGLPQYPFNHNRVYWHESRLSSSTRFATHGKHELLGKPVADWNPLDARWRRFLNTADVPWLEDHKVQNQVLMPGAGMLIMAIEATKQLASEDRHIIAFELSDIKFLAALVVHSTETVESQLSIRPRQQNDIYSRDESSFEFRLFSFMNGHWTEHCRGNIALQYEHDHPLEIGRAEYPVRGNQNLTQTVNNFDGEPAGTRQLYRFLNHHGFAYGPAFQVLENMKVAENQAIADVKVHSEPHAHGNYNSYTIHPITLDGVMQVVLASLTKGGSESIPTMVPTQIDRLRVSSSVQYSSPGDGKDFLNAVAQVTTSSFSWSKATVTVLDQSQDQILLNLDGLRFTAVSSGSSGGDNVESRSDLCRRIDRQPDVTLLANDEISILCRRETPLEAVNQAQECHKIDHLIYLSWAETLRDWDENSCFPNVPTTIQKYAKWAKRQLKLYCPDSIKNQDLHDSTQLLSYRREVEETSHRGKLYGLVSKSLPSLLSGELDPLSLLFQDDLVSQFYQEMNNDISFHALSQYLTLLTHQNPSINMLEIGAGTGATTRIILDKLHPPGNQDNNAHYKSYDFTDISPSFFEKARAEFGHLHAMNFKVLDVEQPPGEQGFELGTYDVIIAANVLHATKSLDETLSRVRSLLKDGGKLVLVEMVRPELARTGFVFGLLQGWWLGADDNREWGPLITENEWHERLIRSGFSGTDMVFRDSEQTDCHEMSVLISTAVHCTPKESCKPGHPPLVVVLPNDQSLYNFCHGDFKLQVEESASFEIHDILPLDKVSEKEIPSSAIFIFMLELDDSFISSISPESFHALKKIFSYANGVVWITRSGSDACPSYQMVEGLARTIRRENSKTTFLTVAFDTPSRDLSRSQINKLCQIMKRTDFDQQEISYDGDYFERDGKMHIGRVKVNKQLSDAVASHTLVETTGPDGAVEPGSSLALEVKIKTPGALDSLHFTNDTICATPLKEDELEIRVEASGVIFRDCLMASGKIPLTNFGLECAGVVTRAGAQSGFIPGQRVYGMADGTIKSFARFNRYCASEIPRNLSFTEAASIPISFITAYHSLSRMARICPGESLLIHSAAGGTGQAAIQVARHLGVTEIFASVSTEAKKEYLMNTYGIPADHIFNSRVTSFADEIARMTEDGVDVVLNSLSGQGLLASWNCMAPYGRFIELGKRDIIDNNSLPMQPFLRNVSYSAVDIQAMVKERPRLLANSLEEISKLLADQHLHPINPLKTFGFSKFGEAVHHMLSGRSVGKVVLVKEPSPSLPVMLQTESGLLSSDKSYVIAGGLGGVGRSIARWMVEHGARYLVLISRSGLSNLAAKRFVQELQARGVTVNTPACDIASSESLQSVLETVKSSLPPIAGCIQAAMVLKDSLFEKMSHDDWKTAVKPKVNGSWNLHSLLPDNLDFFILLSSLGGIVGFSGQSNYASGNTYQDALARYRRARGLSAVSVDLGGMFSDGYISENEEVAERIFSPGYYTPLYRNDLFALLGNLCRPNAQYDAQVLFGLTRPAHLSSGEFKTYSNGVLAPPLFSAMWNNHGVSDINSSATASAQVALDFQSKFIQAQTEVEAGEVVAQATIRKLQSILPNMEKAEIWKPMLTYGVDSLVAVELRNWYSKEFRAQVTAFDIMGGESFMGLGTRIAMLSELRKSKDSS</sequence>
<dbReference type="InterPro" id="IPR014043">
    <property type="entry name" value="Acyl_transferase_dom"/>
</dbReference>
<evidence type="ECO:0000313" key="11">
    <source>
        <dbReference type="Proteomes" id="UP000509510"/>
    </source>
</evidence>
<dbReference type="SMART" id="SM00827">
    <property type="entry name" value="PKS_AT"/>
    <property type="match status" value="1"/>
</dbReference>
<dbReference type="InterPro" id="IPR049900">
    <property type="entry name" value="PKS_mFAS_DH"/>
</dbReference>
<dbReference type="CDD" id="cd05195">
    <property type="entry name" value="enoyl_red"/>
    <property type="match status" value="1"/>
</dbReference>
<dbReference type="Gene3D" id="3.40.47.10">
    <property type="match status" value="1"/>
</dbReference>
<dbReference type="InterPro" id="IPR013154">
    <property type="entry name" value="ADH-like_N"/>
</dbReference>
<dbReference type="GO" id="GO:0004312">
    <property type="term" value="F:fatty acid synthase activity"/>
    <property type="evidence" value="ECO:0007669"/>
    <property type="project" value="TreeGrafter"/>
</dbReference>
<dbReference type="Proteomes" id="UP000509510">
    <property type="component" value="Chromosome I"/>
</dbReference>
<keyword evidence="3" id="KW-0808">Transferase</keyword>
<dbReference type="SUPFAM" id="SSF47336">
    <property type="entry name" value="ACP-like"/>
    <property type="match status" value="1"/>
</dbReference>
<dbReference type="InterPro" id="IPR020807">
    <property type="entry name" value="PKS_DH"/>
</dbReference>
<dbReference type="FunFam" id="3.40.50.720:FF:000209">
    <property type="entry name" value="Polyketide synthase Pks12"/>
    <property type="match status" value="1"/>
</dbReference>
<dbReference type="RefSeq" id="XP_035340440.1">
    <property type="nucleotide sequence ID" value="XM_035484547.1"/>
</dbReference>
<keyword evidence="6" id="KW-0012">Acyltransferase</keyword>
<feature type="domain" description="Ketosynthase family 3 (KS3)" evidence="8">
    <location>
        <begin position="12"/>
        <end position="439"/>
    </location>
</feature>
<dbReference type="GO" id="GO:0004315">
    <property type="term" value="F:3-oxoacyl-[acyl-carrier-protein] synthase activity"/>
    <property type="evidence" value="ECO:0007669"/>
    <property type="project" value="InterPro"/>
</dbReference>
<dbReference type="InterPro" id="IPR020841">
    <property type="entry name" value="PKS_Beta-ketoAc_synthase_dom"/>
</dbReference>
<dbReference type="InterPro" id="IPR056501">
    <property type="entry name" value="NAD-bd_HRPKS_sdrA"/>
</dbReference>
<dbReference type="Pfam" id="PF14765">
    <property type="entry name" value="PS-DH"/>
    <property type="match status" value="1"/>
</dbReference>
<keyword evidence="4" id="KW-0560">Oxidoreductase</keyword>
<dbReference type="Pfam" id="PF02801">
    <property type="entry name" value="Ketoacyl-synt_C"/>
    <property type="match status" value="1"/>
</dbReference>
<evidence type="ECO:0000256" key="6">
    <source>
        <dbReference type="ARBA" id="ARBA00023315"/>
    </source>
</evidence>
<evidence type="ECO:0008006" key="12">
    <source>
        <dbReference type="Google" id="ProtNLM"/>
    </source>
</evidence>
<dbReference type="InterPro" id="IPR014031">
    <property type="entry name" value="Ketoacyl_synth_C"/>
</dbReference>
<dbReference type="Pfam" id="PF21089">
    <property type="entry name" value="PKS_DH_N"/>
    <property type="match status" value="1"/>
</dbReference>
<dbReference type="InterPro" id="IPR013217">
    <property type="entry name" value="Methyltransf_12"/>
</dbReference>
<dbReference type="Gene3D" id="3.90.180.10">
    <property type="entry name" value="Medium-chain alcohol dehydrogenases, catalytic domain"/>
    <property type="match status" value="1"/>
</dbReference>
<dbReference type="PROSITE" id="PS00606">
    <property type="entry name" value="KS3_1"/>
    <property type="match status" value="1"/>
</dbReference>
<evidence type="ECO:0000313" key="10">
    <source>
        <dbReference type="EMBL" id="QKX54261.1"/>
    </source>
</evidence>
<dbReference type="EMBL" id="CP055898">
    <property type="protein sequence ID" value="QKX54261.1"/>
    <property type="molecule type" value="Genomic_DNA"/>
</dbReference>
<dbReference type="InterPro" id="IPR049552">
    <property type="entry name" value="PKS_DH_N"/>
</dbReference>
<dbReference type="Pfam" id="PF00698">
    <property type="entry name" value="Acyl_transf_1"/>
    <property type="match status" value="1"/>
</dbReference>
<dbReference type="InterPro" id="IPR013968">
    <property type="entry name" value="PKS_KR"/>
</dbReference>
<feature type="active site" description="Proton acceptor; for dehydratase activity" evidence="7">
    <location>
        <position position="1009"/>
    </location>
</feature>
<dbReference type="Pfam" id="PF08240">
    <property type="entry name" value="ADH_N"/>
    <property type="match status" value="1"/>
</dbReference>
<dbReference type="GO" id="GO:0006633">
    <property type="term" value="P:fatty acid biosynthetic process"/>
    <property type="evidence" value="ECO:0007669"/>
    <property type="project" value="InterPro"/>
</dbReference>
<dbReference type="InterPro" id="IPR016036">
    <property type="entry name" value="Malonyl_transacylase_ACP-bd"/>
</dbReference>
<proteinExistence type="predicted"/>
<dbReference type="PROSITE" id="PS01162">
    <property type="entry name" value="QOR_ZETA_CRYSTAL"/>
    <property type="match status" value="1"/>
</dbReference>
<dbReference type="Gene3D" id="3.40.50.720">
    <property type="entry name" value="NAD(P)-binding Rossmann-like Domain"/>
    <property type="match status" value="2"/>
</dbReference>
<feature type="region of interest" description="C-terminal hotdog fold" evidence="7">
    <location>
        <begin position="1135"/>
        <end position="1294"/>
    </location>
</feature>
<dbReference type="CDD" id="cd02440">
    <property type="entry name" value="AdoMet_MTases"/>
    <property type="match status" value="1"/>
</dbReference>
<dbReference type="Gene3D" id="3.10.129.110">
    <property type="entry name" value="Polyketide synthase dehydratase"/>
    <property type="match status" value="1"/>
</dbReference>
<dbReference type="InterPro" id="IPR036736">
    <property type="entry name" value="ACP-like_sf"/>
</dbReference>
<dbReference type="KEGG" id="trg:TRUGW13939_01346"/>
<evidence type="ECO:0000256" key="2">
    <source>
        <dbReference type="ARBA" id="ARBA00022553"/>
    </source>
</evidence>
<dbReference type="Pfam" id="PF16197">
    <property type="entry name" value="KAsynt_C_assoc"/>
    <property type="match status" value="1"/>
</dbReference>
<name>A0A7H8QL80_TALRU</name>
<organism evidence="10 11">
    <name type="scientific">Talaromyces rugulosus</name>
    <name type="common">Penicillium rugulosum</name>
    <dbReference type="NCBI Taxonomy" id="121627"/>
    <lineage>
        <taxon>Eukaryota</taxon>
        <taxon>Fungi</taxon>
        <taxon>Dikarya</taxon>
        <taxon>Ascomycota</taxon>
        <taxon>Pezizomycotina</taxon>
        <taxon>Eurotiomycetes</taxon>
        <taxon>Eurotiomycetidae</taxon>
        <taxon>Eurotiales</taxon>
        <taxon>Trichocomaceae</taxon>
        <taxon>Talaromyces</taxon>
        <taxon>Talaromyces sect. Islandici</taxon>
    </lineage>
</organism>
<feature type="active site" description="Proton donor; for dehydratase activity" evidence="7">
    <location>
        <position position="1201"/>
    </location>
</feature>
<dbReference type="SMART" id="SM00826">
    <property type="entry name" value="PKS_DH"/>
    <property type="match status" value="1"/>
</dbReference>
<dbReference type="InterPro" id="IPR001227">
    <property type="entry name" value="Ac_transferase_dom_sf"/>
</dbReference>
<dbReference type="Gene3D" id="3.40.50.150">
    <property type="entry name" value="Vaccinia Virus protein VP39"/>
    <property type="match status" value="1"/>
</dbReference>
<dbReference type="InterPro" id="IPR002364">
    <property type="entry name" value="Quin_OxRdtase/zeta-crystal_CS"/>
</dbReference>
<dbReference type="Pfam" id="PF08242">
    <property type="entry name" value="Methyltransf_12"/>
    <property type="match status" value="1"/>
</dbReference>
<dbReference type="InterPro" id="IPR057326">
    <property type="entry name" value="KR_dom"/>
</dbReference>
<protein>
    <recommendedName>
        <fullName evidence="12">Carrier domain-containing protein</fullName>
    </recommendedName>
</protein>
<dbReference type="Pfam" id="PF23114">
    <property type="entry name" value="NAD-bd_HRPKS_sdrA"/>
    <property type="match status" value="1"/>
</dbReference>
<dbReference type="InterPro" id="IPR050091">
    <property type="entry name" value="PKS_NRPS_Biosynth_Enz"/>
</dbReference>